<feature type="compositionally biased region" description="Low complexity" evidence="10">
    <location>
        <begin position="201"/>
        <end position="215"/>
    </location>
</feature>
<evidence type="ECO:0000256" key="2">
    <source>
        <dbReference type="ARBA" id="ARBA00022723"/>
    </source>
</evidence>
<gene>
    <name evidence="12" type="ORF">RRG08_063913</name>
</gene>
<evidence type="ECO:0000256" key="9">
    <source>
        <dbReference type="PROSITE-ProRule" id="PRU00042"/>
    </source>
</evidence>
<dbReference type="Pfam" id="PF00096">
    <property type="entry name" value="zf-C2H2"/>
    <property type="match status" value="3"/>
</dbReference>
<name>A0AAE0YEY7_9GAST</name>
<evidence type="ECO:0000256" key="1">
    <source>
        <dbReference type="ARBA" id="ARBA00004123"/>
    </source>
</evidence>
<feature type="compositionally biased region" description="Polar residues" evidence="10">
    <location>
        <begin position="849"/>
        <end position="858"/>
    </location>
</feature>
<comment type="subcellular location">
    <subcellularLocation>
        <location evidence="1">Nucleus</location>
    </subcellularLocation>
</comment>
<keyword evidence="13" id="KW-1185">Reference proteome</keyword>
<dbReference type="GO" id="GO:0005634">
    <property type="term" value="C:nucleus"/>
    <property type="evidence" value="ECO:0007669"/>
    <property type="project" value="UniProtKB-SubCell"/>
</dbReference>
<keyword evidence="5" id="KW-0862">Zinc</keyword>
<dbReference type="AlphaFoldDB" id="A0AAE0YEY7"/>
<protein>
    <recommendedName>
        <fullName evidence="11">C2H2-type domain-containing protein</fullName>
    </recommendedName>
</protein>
<feature type="compositionally biased region" description="Polar residues" evidence="10">
    <location>
        <begin position="865"/>
        <end position="880"/>
    </location>
</feature>
<keyword evidence="4 9" id="KW-0863">Zinc-finger</keyword>
<feature type="domain" description="C2H2-type" evidence="11">
    <location>
        <begin position="530"/>
        <end position="557"/>
    </location>
</feature>
<evidence type="ECO:0000256" key="5">
    <source>
        <dbReference type="ARBA" id="ARBA00022833"/>
    </source>
</evidence>
<dbReference type="PROSITE" id="PS00028">
    <property type="entry name" value="ZINC_FINGER_C2H2_1"/>
    <property type="match status" value="5"/>
</dbReference>
<feature type="compositionally biased region" description="Polar residues" evidence="10">
    <location>
        <begin position="448"/>
        <end position="459"/>
    </location>
</feature>
<feature type="domain" description="C2H2-type" evidence="11">
    <location>
        <begin position="599"/>
        <end position="627"/>
    </location>
</feature>
<dbReference type="FunFam" id="3.30.160.60:FF:002343">
    <property type="entry name" value="Zinc finger protein 33A"/>
    <property type="match status" value="1"/>
</dbReference>
<evidence type="ECO:0000256" key="7">
    <source>
        <dbReference type="ARBA" id="ARBA00023163"/>
    </source>
</evidence>
<dbReference type="Gene3D" id="3.30.160.60">
    <property type="entry name" value="Classic Zinc Finger"/>
    <property type="match status" value="6"/>
</dbReference>
<dbReference type="FunFam" id="3.30.160.60:FF:000446">
    <property type="entry name" value="Zinc finger protein"/>
    <property type="match status" value="1"/>
</dbReference>
<keyword evidence="7" id="KW-0804">Transcription</keyword>
<dbReference type="PROSITE" id="PS50157">
    <property type="entry name" value="ZINC_FINGER_C2H2_2"/>
    <property type="match status" value="5"/>
</dbReference>
<feature type="region of interest" description="Disordered" evidence="10">
    <location>
        <begin position="448"/>
        <end position="488"/>
    </location>
</feature>
<reference evidence="12" key="1">
    <citation type="journal article" date="2023" name="G3 (Bethesda)">
        <title>A reference genome for the long-term kleptoplast-retaining sea slug Elysia crispata morphotype clarki.</title>
        <authorList>
            <person name="Eastman K.E."/>
            <person name="Pendleton A.L."/>
            <person name="Shaikh M.A."/>
            <person name="Suttiyut T."/>
            <person name="Ogas R."/>
            <person name="Tomko P."/>
            <person name="Gavelis G."/>
            <person name="Widhalm J.R."/>
            <person name="Wisecaver J.H."/>
        </authorList>
    </citation>
    <scope>NUCLEOTIDE SEQUENCE</scope>
    <source>
        <strain evidence="12">ECLA1</strain>
    </source>
</reference>
<dbReference type="SMART" id="SM00355">
    <property type="entry name" value="ZnF_C2H2"/>
    <property type="match status" value="9"/>
</dbReference>
<evidence type="ECO:0000313" key="13">
    <source>
        <dbReference type="Proteomes" id="UP001283361"/>
    </source>
</evidence>
<evidence type="ECO:0000256" key="4">
    <source>
        <dbReference type="ARBA" id="ARBA00022771"/>
    </source>
</evidence>
<feature type="region of interest" description="Disordered" evidence="10">
    <location>
        <begin position="840"/>
        <end position="880"/>
    </location>
</feature>
<dbReference type="GO" id="GO:0008270">
    <property type="term" value="F:zinc ion binding"/>
    <property type="evidence" value="ECO:0007669"/>
    <property type="project" value="UniProtKB-KW"/>
</dbReference>
<organism evidence="12 13">
    <name type="scientific">Elysia crispata</name>
    <name type="common">lettuce slug</name>
    <dbReference type="NCBI Taxonomy" id="231223"/>
    <lineage>
        <taxon>Eukaryota</taxon>
        <taxon>Metazoa</taxon>
        <taxon>Spiralia</taxon>
        <taxon>Lophotrochozoa</taxon>
        <taxon>Mollusca</taxon>
        <taxon>Gastropoda</taxon>
        <taxon>Heterobranchia</taxon>
        <taxon>Euthyneura</taxon>
        <taxon>Panpulmonata</taxon>
        <taxon>Sacoglossa</taxon>
        <taxon>Placobranchoidea</taxon>
        <taxon>Plakobranchidae</taxon>
        <taxon>Elysia</taxon>
    </lineage>
</organism>
<dbReference type="SUPFAM" id="SSF57667">
    <property type="entry name" value="beta-beta-alpha zinc fingers"/>
    <property type="match status" value="4"/>
</dbReference>
<keyword evidence="6" id="KW-0805">Transcription regulation</keyword>
<keyword evidence="2" id="KW-0479">Metal-binding</keyword>
<dbReference type="InterPro" id="IPR050636">
    <property type="entry name" value="C2H2-ZF_domain-containing"/>
</dbReference>
<evidence type="ECO:0000256" key="8">
    <source>
        <dbReference type="ARBA" id="ARBA00023242"/>
    </source>
</evidence>
<dbReference type="Pfam" id="PF13912">
    <property type="entry name" value="zf-C2H2_6"/>
    <property type="match status" value="1"/>
</dbReference>
<keyword evidence="8" id="KW-0539">Nucleus</keyword>
<evidence type="ECO:0000256" key="3">
    <source>
        <dbReference type="ARBA" id="ARBA00022737"/>
    </source>
</evidence>
<dbReference type="PANTHER" id="PTHR47772">
    <property type="entry name" value="ZINC FINGER PROTEIN 200"/>
    <property type="match status" value="1"/>
</dbReference>
<dbReference type="InterPro" id="IPR013087">
    <property type="entry name" value="Znf_C2H2_type"/>
</dbReference>
<evidence type="ECO:0000256" key="6">
    <source>
        <dbReference type="ARBA" id="ARBA00023015"/>
    </source>
</evidence>
<proteinExistence type="predicted"/>
<feature type="domain" description="C2H2-type" evidence="11">
    <location>
        <begin position="746"/>
        <end position="768"/>
    </location>
</feature>
<dbReference type="EMBL" id="JAWDGP010006323">
    <property type="protein sequence ID" value="KAK3743047.1"/>
    <property type="molecule type" value="Genomic_DNA"/>
</dbReference>
<evidence type="ECO:0000256" key="10">
    <source>
        <dbReference type="SAM" id="MobiDB-lite"/>
    </source>
</evidence>
<sequence length="880" mass="97162">MTRTSSVVTSAEATNTSKPVFMSSSFNKTTSDLRTSKLRSLLPKNLLNQTSKAHVQTDTLQELNDPEARSSLLTNSNTFQAGEIIMTQAGDEARPLHDGAMGSASETMENVLKVHFNGPSASNVLALTEAQVQKLLAMNPPGIVSSKPQVLHMVAIEEGSEPQPLSMSLEDSPLPVTLEDHPVSIVEDAASLEVNPLPVTPASSPLSVSVTPPVTNSDQATPKIHPVPVTKRPTSDSEPHMSHITSSNMIPNTIPLKPPTQNKDKEVVKKTMVEAFVKMVVCRKVTVQTVDQTSGQILDTKVKLEEEDPVILGVDCVETTEDLASLASSTSAQQEKSLPMKLGQSLDGGLKFLSAVSESRQKIGKTLLADALLKSSLKRSEHIKDKIVSEDPGIWKSVQVSDCDVREINVEMKVEENKFDRDVEWNEEDCNDESEDYVPGRDEQTKLSSKQRVSFSGRQPTRVHAKSSNVSEAKNDIEPKTYKKRGRKRRWDNALGIASKLKTCQFCNKTFKTSQACAKHMKKGKCVSSVFCFLCGKPFESEEQLEIHLVTHEEKSRIGNFKCNDCNRTYRTRAGYVKHFKMGTCLKRDEFENGEVGDYACNICSAQFSTEAYLKLHKYKVHENPSDTHTCPDCGKKFYSTQGYNKHRSGRPCTEPLKCKICGKTYSSKAKESFKIHMRHHRTEATGVMFECDECDRTYMTQMALNKHKLSHTGVKPYRCDICGKEFAMRYMVKDHARTHTGERPYPCTLCGSTFSNRGHLSRHMRSHENGTLLKRGRPKKVREPVGAPVGLKVIDISSALQHLDRQTIQVVDSQMLDTQVPGAPMIIRADNNTIIITESWPAGGASGTAESPEQQSAGPEITAPASNGPTPASPLSVNS</sequence>
<evidence type="ECO:0000259" key="11">
    <source>
        <dbReference type="PROSITE" id="PS50157"/>
    </source>
</evidence>
<keyword evidence="3" id="KW-0677">Repeat</keyword>
<feature type="domain" description="C2H2-type" evidence="11">
    <location>
        <begin position="690"/>
        <end position="717"/>
    </location>
</feature>
<feature type="region of interest" description="Disordered" evidence="10">
    <location>
        <begin position="201"/>
        <end position="263"/>
    </location>
</feature>
<accession>A0AAE0YEY7</accession>
<comment type="caution">
    <text evidence="12">The sequence shown here is derived from an EMBL/GenBank/DDBJ whole genome shotgun (WGS) entry which is preliminary data.</text>
</comment>
<dbReference type="InterPro" id="IPR036236">
    <property type="entry name" value="Znf_C2H2_sf"/>
</dbReference>
<dbReference type="Proteomes" id="UP001283361">
    <property type="component" value="Unassembled WGS sequence"/>
</dbReference>
<evidence type="ECO:0000313" key="12">
    <source>
        <dbReference type="EMBL" id="KAK3743047.1"/>
    </source>
</evidence>
<feature type="domain" description="C2H2-type" evidence="11">
    <location>
        <begin position="718"/>
        <end position="745"/>
    </location>
</feature>
<dbReference type="PANTHER" id="PTHR47772:SF13">
    <property type="entry name" value="GASTRULA ZINC FINGER PROTEIN XLCGF49.1-LIKE-RELATED"/>
    <property type="match status" value="1"/>
</dbReference>